<dbReference type="AlphaFoldDB" id="A0A3Q7HGM3"/>
<keyword evidence="3" id="KW-1185">Reference proteome</keyword>
<feature type="compositionally biased region" description="Basic and acidic residues" evidence="1">
    <location>
        <begin position="71"/>
        <end position="90"/>
    </location>
</feature>
<accession>A0A3Q7HGM3</accession>
<evidence type="ECO:0000256" key="1">
    <source>
        <dbReference type="SAM" id="MobiDB-lite"/>
    </source>
</evidence>
<dbReference type="STRING" id="4081.A0A3Q7HGM3"/>
<organism evidence="2">
    <name type="scientific">Solanum lycopersicum</name>
    <name type="common">Tomato</name>
    <name type="synonym">Lycopersicon esculentum</name>
    <dbReference type="NCBI Taxonomy" id="4081"/>
    <lineage>
        <taxon>Eukaryota</taxon>
        <taxon>Viridiplantae</taxon>
        <taxon>Streptophyta</taxon>
        <taxon>Embryophyta</taxon>
        <taxon>Tracheophyta</taxon>
        <taxon>Spermatophyta</taxon>
        <taxon>Magnoliopsida</taxon>
        <taxon>eudicotyledons</taxon>
        <taxon>Gunneridae</taxon>
        <taxon>Pentapetalae</taxon>
        <taxon>asterids</taxon>
        <taxon>lamiids</taxon>
        <taxon>Solanales</taxon>
        <taxon>Solanaceae</taxon>
        <taxon>Solanoideae</taxon>
        <taxon>Solaneae</taxon>
        <taxon>Solanum</taxon>
        <taxon>Solanum subgen. Lycopersicon</taxon>
    </lineage>
</organism>
<name>A0A3Q7HGM3_SOLLC</name>
<dbReference type="PaxDb" id="4081-Solyc08g005250.2.1"/>
<feature type="compositionally biased region" description="Low complexity" evidence="1">
    <location>
        <begin position="37"/>
        <end position="49"/>
    </location>
</feature>
<proteinExistence type="predicted"/>
<dbReference type="Gramene" id="Solyc08g005250.3.1">
    <property type="protein sequence ID" value="Solyc08g005250.3.1"/>
    <property type="gene ID" value="Solyc08g005250.3"/>
</dbReference>
<dbReference type="EnsemblPlants" id="Solyc08g005250.3.1">
    <property type="protein sequence ID" value="Solyc08g005250.3.1"/>
    <property type="gene ID" value="Solyc08g005250.3"/>
</dbReference>
<reference evidence="2" key="1">
    <citation type="journal article" date="2012" name="Nature">
        <title>The tomato genome sequence provides insights into fleshy fruit evolution.</title>
        <authorList>
            <consortium name="Tomato Genome Consortium"/>
        </authorList>
    </citation>
    <scope>NUCLEOTIDE SEQUENCE [LARGE SCALE GENOMIC DNA]</scope>
    <source>
        <strain evidence="2">cv. Heinz 1706</strain>
    </source>
</reference>
<evidence type="ECO:0000313" key="3">
    <source>
        <dbReference type="Proteomes" id="UP000004994"/>
    </source>
</evidence>
<evidence type="ECO:0000313" key="2">
    <source>
        <dbReference type="EnsemblPlants" id="Solyc08g005250.3.1"/>
    </source>
</evidence>
<sequence>MRSVFSYRARSHSFATHTLSIQGYKRLRKHQTEGVGSLYSSDRSNANSSHSKEDKSSRGGTLAISVKFKKGANEEASSKQNEHKRDEKSGYELGKTVGEPPPIEIGPKRLKVKVLQYLSLEEELNNS</sequence>
<feature type="region of interest" description="Disordered" evidence="1">
    <location>
        <begin position="31"/>
        <end position="105"/>
    </location>
</feature>
<dbReference type="Proteomes" id="UP000004994">
    <property type="component" value="Chromosome 8"/>
</dbReference>
<dbReference type="InParanoid" id="A0A3Q7HGM3"/>
<protein>
    <submittedName>
        <fullName evidence="2">Uncharacterized protein</fullName>
    </submittedName>
</protein>
<reference evidence="2" key="2">
    <citation type="submission" date="2019-01" db="UniProtKB">
        <authorList>
            <consortium name="EnsemblPlants"/>
        </authorList>
    </citation>
    <scope>IDENTIFICATION</scope>
    <source>
        <strain evidence="2">cv. Heinz 1706</strain>
    </source>
</reference>